<proteinExistence type="predicted"/>
<reference evidence="2 3" key="1">
    <citation type="journal article" date="2018" name="Evol. Lett.">
        <title>Horizontal gene cluster transfer increased hallucinogenic mushroom diversity.</title>
        <authorList>
            <person name="Reynolds H.T."/>
            <person name="Vijayakumar V."/>
            <person name="Gluck-Thaler E."/>
            <person name="Korotkin H.B."/>
            <person name="Matheny P.B."/>
            <person name="Slot J.C."/>
        </authorList>
    </citation>
    <scope>NUCLEOTIDE SEQUENCE [LARGE SCALE GENOMIC DNA]</scope>
    <source>
        <strain evidence="2 3">2631</strain>
    </source>
</reference>
<feature type="compositionally biased region" description="Basic and acidic residues" evidence="1">
    <location>
        <begin position="318"/>
        <end position="338"/>
    </location>
</feature>
<dbReference type="EMBL" id="NHYD01002464">
    <property type="protein sequence ID" value="PPQ86527.1"/>
    <property type="molecule type" value="Genomic_DNA"/>
</dbReference>
<sequence length="468" mass="51053">MSTTNIILSTPHNYDLQGLAETTRQTLELLRPWTLLAPSSSNPLVGEIVSKAAKYVSAVQMGVSAAYSGFTVTEEVLFLASALPIEDQDDLQQYLVGMMDLAREARENANNAFQAFRNVRVEIIETMSKLNEQLKASQQPGGQSHSTSDFPKYDKAELDVLVKFSEYLSNYANWWDWIKVETDPSPSTKDLPVAFQLDSLTDPEAVKRWKHLRSQYTAYVQMIGELEDADPEFFNRAASPDNSAQNTSSQAIIPGSSSSLSNTASSQASSSASTPTSTFIDITHPSPNPISTNHVPIANTATKEPAATPEKGCQQDAKPSHVREKHGAKPPGDHKKDNATPPQQPHEPNKPSTPTNPDKSLMTRFLHSLAKKPPRLASRIKGIVCNKIHFRHFHKNPAGKGGKEQGAQSSTEKGPENLDKNRSDKAGSTSSDVPHSPPSISSNKELPKLPKVLDTPVEISKNAKSLST</sequence>
<protein>
    <submittedName>
        <fullName evidence="2">Uncharacterized protein</fullName>
    </submittedName>
</protein>
<name>A0A409X721_PSICY</name>
<dbReference type="OrthoDB" id="3049815at2759"/>
<gene>
    <name evidence="2" type="ORF">CVT25_007178</name>
</gene>
<evidence type="ECO:0000313" key="3">
    <source>
        <dbReference type="Proteomes" id="UP000283269"/>
    </source>
</evidence>
<feature type="compositionally biased region" description="Basic and acidic residues" evidence="1">
    <location>
        <begin position="413"/>
        <end position="425"/>
    </location>
</feature>
<evidence type="ECO:0000313" key="2">
    <source>
        <dbReference type="EMBL" id="PPQ86527.1"/>
    </source>
</evidence>
<feature type="region of interest" description="Disordered" evidence="1">
    <location>
        <begin position="233"/>
        <end position="377"/>
    </location>
</feature>
<comment type="caution">
    <text evidence="2">The sequence shown here is derived from an EMBL/GenBank/DDBJ whole genome shotgun (WGS) entry which is preliminary data.</text>
</comment>
<dbReference type="AlphaFoldDB" id="A0A409X721"/>
<keyword evidence="3" id="KW-1185">Reference proteome</keyword>
<feature type="region of interest" description="Disordered" evidence="1">
    <location>
        <begin position="393"/>
        <end position="468"/>
    </location>
</feature>
<feature type="compositionally biased region" description="Low complexity" evidence="1">
    <location>
        <begin position="248"/>
        <end position="278"/>
    </location>
</feature>
<dbReference type="Proteomes" id="UP000283269">
    <property type="component" value="Unassembled WGS sequence"/>
</dbReference>
<feature type="compositionally biased region" description="Polar residues" evidence="1">
    <location>
        <begin position="426"/>
        <end position="444"/>
    </location>
</feature>
<feature type="compositionally biased region" description="Polar residues" evidence="1">
    <location>
        <begin position="289"/>
        <end position="302"/>
    </location>
</feature>
<accession>A0A409X721</accession>
<organism evidence="2 3">
    <name type="scientific">Psilocybe cyanescens</name>
    <dbReference type="NCBI Taxonomy" id="93625"/>
    <lineage>
        <taxon>Eukaryota</taxon>
        <taxon>Fungi</taxon>
        <taxon>Dikarya</taxon>
        <taxon>Basidiomycota</taxon>
        <taxon>Agaricomycotina</taxon>
        <taxon>Agaricomycetes</taxon>
        <taxon>Agaricomycetidae</taxon>
        <taxon>Agaricales</taxon>
        <taxon>Agaricineae</taxon>
        <taxon>Strophariaceae</taxon>
        <taxon>Psilocybe</taxon>
    </lineage>
</organism>
<dbReference type="InParanoid" id="A0A409X721"/>
<evidence type="ECO:0000256" key="1">
    <source>
        <dbReference type="SAM" id="MobiDB-lite"/>
    </source>
</evidence>